<evidence type="ECO:0000256" key="1">
    <source>
        <dbReference type="ARBA" id="ARBA00004635"/>
    </source>
</evidence>
<evidence type="ECO:0000256" key="4">
    <source>
        <dbReference type="ARBA" id="ARBA00022852"/>
    </source>
</evidence>
<dbReference type="OrthoDB" id="41508at10239"/>
<dbReference type="GeneID" id="24724610"/>
<proteinExistence type="predicted"/>
<evidence type="ECO:0000313" key="8">
    <source>
        <dbReference type="EMBL" id="AIX12432.1"/>
    </source>
</evidence>
<dbReference type="KEGG" id="vg:24724610"/>
<keyword evidence="2" id="KW-1188">Viral release from host cell</keyword>
<dbReference type="GO" id="GO:0044659">
    <property type="term" value="P:viral release from host cell by cytolysis"/>
    <property type="evidence" value="ECO:0007669"/>
    <property type="project" value="InterPro"/>
</dbReference>
<reference evidence="8 9" key="1">
    <citation type="journal article" date="2015" name="Genome Announc.">
        <title>Complete Genome Sequence of Enterotoxigenic Escherichia coli N4-Like Podophage Pollock.</title>
        <authorList>
            <person name="Patel R.S."/>
            <person name="Lessor L.E."/>
            <person name="Hernandez A.C."/>
            <person name="Kuty Everett G.F."/>
        </authorList>
    </citation>
    <scope>NUCLEOTIDE SEQUENCE [LARGE SCALE GENOMIC DNA]</scope>
</reference>
<dbReference type="GO" id="GO:0016020">
    <property type="term" value="C:membrane"/>
    <property type="evidence" value="ECO:0007669"/>
    <property type="project" value="UniProtKB-SubCell"/>
</dbReference>
<dbReference type="Proteomes" id="UP000030324">
    <property type="component" value="Segment"/>
</dbReference>
<accession>A0A0A0YRN5</accession>
<evidence type="ECO:0000256" key="7">
    <source>
        <dbReference type="ARBA" id="ARBA00023288"/>
    </source>
</evidence>
<keyword evidence="7" id="KW-0449">Lipoprotein</keyword>
<gene>
    <name evidence="8" type="ORF">CPT_Pollock73</name>
</gene>
<comment type="subcellular location">
    <subcellularLocation>
        <location evidence="1">Membrane</location>
        <topology evidence="1">Lipid-anchor</topology>
    </subcellularLocation>
</comment>
<evidence type="ECO:0000256" key="5">
    <source>
        <dbReference type="ARBA" id="ARBA00023136"/>
    </source>
</evidence>
<dbReference type="InterPro" id="IPR010346">
    <property type="entry name" value="O-spanin"/>
</dbReference>
<evidence type="ECO:0000256" key="2">
    <source>
        <dbReference type="ARBA" id="ARBA00022612"/>
    </source>
</evidence>
<dbReference type="PROSITE" id="PS51257">
    <property type="entry name" value="PROKAR_LIPOPROTEIN"/>
    <property type="match status" value="1"/>
</dbReference>
<evidence type="ECO:0000256" key="6">
    <source>
        <dbReference type="ARBA" id="ARBA00023142"/>
    </source>
</evidence>
<sequence>MKKNVINNLALMLVMVLVGCNSQKQVLQPVSNPEIQEQSPPAWVMEPPSNSLQLLDKTFSISEKELLQTKLN</sequence>
<protein>
    <submittedName>
        <fullName evidence="8">O-spanin</fullName>
    </submittedName>
</protein>
<keyword evidence="3" id="KW-0732">Signal</keyword>
<dbReference type="RefSeq" id="YP_009152174.1">
    <property type="nucleotide sequence ID" value="NC_027381.1"/>
</dbReference>
<organism evidence="8 9">
    <name type="scientific">Escherichia phage Pollock</name>
    <dbReference type="NCBI Taxonomy" id="1540097"/>
    <lineage>
        <taxon>Viruses</taxon>
        <taxon>Duplodnaviria</taxon>
        <taxon>Heunggongvirae</taxon>
        <taxon>Uroviricota</taxon>
        <taxon>Caudoviricetes</taxon>
        <taxon>Schitoviridae</taxon>
        <taxon>Humphriesvirinae</taxon>
        <taxon>Pollockvirus</taxon>
        <taxon>Pollockvirus pollock</taxon>
    </lineage>
</organism>
<evidence type="ECO:0000313" key="9">
    <source>
        <dbReference type="Proteomes" id="UP000030324"/>
    </source>
</evidence>
<evidence type="ECO:0000256" key="3">
    <source>
        <dbReference type="ARBA" id="ARBA00022729"/>
    </source>
</evidence>
<keyword evidence="9" id="KW-1185">Reference proteome</keyword>
<dbReference type="EMBL" id="KM236242">
    <property type="protein sequence ID" value="AIX12432.1"/>
    <property type="molecule type" value="Genomic_DNA"/>
</dbReference>
<keyword evidence="6" id="KW-0578">Host cell lysis by virus</keyword>
<dbReference type="Pfam" id="PF06085">
    <property type="entry name" value="Rz1"/>
    <property type="match status" value="1"/>
</dbReference>
<name>A0A0A0YRN5_9CAUD</name>
<keyword evidence="4" id="KW-0204">Cytolysis</keyword>
<keyword evidence="5" id="KW-0472">Membrane</keyword>